<feature type="region of interest" description="Disordered" evidence="3">
    <location>
        <begin position="1117"/>
        <end position="1347"/>
    </location>
</feature>
<dbReference type="CDD" id="cd00096">
    <property type="entry name" value="Ig"/>
    <property type="match status" value="2"/>
</dbReference>
<dbReference type="SMART" id="SM00406">
    <property type="entry name" value="IGv"/>
    <property type="match status" value="3"/>
</dbReference>
<dbReference type="PANTHER" id="PTHR44170:SF6">
    <property type="entry name" value="CONTACTIN"/>
    <property type="match status" value="1"/>
</dbReference>
<dbReference type="InterPro" id="IPR013106">
    <property type="entry name" value="Ig_V-set"/>
</dbReference>
<feature type="compositionally biased region" description="Low complexity" evidence="3">
    <location>
        <begin position="1245"/>
        <end position="1257"/>
    </location>
</feature>
<evidence type="ECO:0000259" key="4">
    <source>
        <dbReference type="PROSITE" id="PS50835"/>
    </source>
</evidence>
<dbReference type="InterPro" id="IPR003599">
    <property type="entry name" value="Ig_sub"/>
</dbReference>
<feature type="compositionally biased region" description="Polar residues" evidence="3">
    <location>
        <begin position="1266"/>
        <end position="1279"/>
    </location>
</feature>
<evidence type="ECO:0000259" key="5">
    <source>
        <dbReference type="PROSITE" id="PS50853"/>
    </source>
</evidence>
<organism evidence="6 7">
    <name type="scientific">Priapulus caudatus</name>
    <name type="common">Priapulid worm</name>
    <dbReference type="NCBI Taxonomy" id="37621"/>
    <lineage>
        <taxon>Eukaryota</taxon>
        <taxon>Metazoa</taxon>
        <taxon>Ecdysozoa</taxon>
        <taxon>Scalidophora</taxon>
        <taxon>Priapulida</taxon>
        <taxon>Priapulimorpha</taxon>
        <taxon>Priapulimorphida</taxon>
        <taxon>Priapulidae</taxon>
        <taxon>Priapulus</taxon>
    </lineage>
</organism>
<protein>
    <submittedName>
        <fullName evidence="7">Protein turtle-like</fullName>
    </submittedName>
</protein>
<sequence length="1384" mass="151559">MKLGAVLASYSYGGCSQHDAVGQTRPRRAAALRTDVSALLGGTVVLPCSVIYPHNEKADFVVQWNKQDYEQPVYISLDPYPPHIDKEYEGRLQLVDQASLNISGVKRVDEGMYICKLVWLNRPDTTGDNGTMVHLMVQGSAMARGGLFLRNTTQLRVTNNVLRIFSFDDTTKGVYECLAKSQEGEVSVTLTLLLAERAHFTRFPHNNTVTKGDKAELDCRASGLPNNVTYQWFKNGVFVMDIPSLKPRSVINEDGTLVIYPTLEEDTAAYSCRASNGIGGSPEAEAYLDIIFRARVYQTDSPQYLPKGLPGMVQCLIKSHPPVQLVTWTRNGKPVKIQDSEGVLLLRNGSLLIQNVRNRHEGTYTCIPYNKVGTEGPSGPMRVDVRDPPTFMLRPDTLYQRLKEQSVSLPCEAIGDPVPIIEWRRADGQSLPVGRSSILNGTLTIVGIQKADHGEYDCLAMNEVTTIVAAAQLMVLKTTPHAPTNVTVIPGVFSASVTWMPAFDGGHPQTYDLWYKMVANPDKDWKTIPVRPGNATSFTVYSLQADTEYEFTIRANNELGPGLFSPITIQKTKSYEEWVSGILNGYDSLGTELPTDAYGSTFIPPILVPIGPQPDKPVGLFAEVQTTEEGARGVKIEWHVPKNKSVPVVYYIVEYKDDSWPKAEPWKQLSPRLLRGQKEYFATDLKPGRTYKFRVFAFSLTSFSEPSAEAVYKVPRKPFQLGKAGIAGLVGGVSFLIVTGILALIATCVCSKKAERHKKYNEQKYDNLNSLTTMNGPSHANSSNHVPKQKKSKKGVSKKPKKADCSGLAFNSGEAKMVALHCAIRLRRARYVAGRSPTKSRQYGRRSRYAVEFAWPIASISRSTDGRFILDDSDRPLDAIFERSVSVDQLIHEGAPPSSRRRVVGDVVLHRAADAAVATDYVTSTPVEADAGDVFKISGISSILQASWDGGQVAPRSVRAPADVSYDELLGRGRGRRELTSSSSSAAASRFSADVPRRSARHVLSASSRAIADIYGQRHRCGDLGFLAHPTTTSPRVRHTPSSAEMADDSGVFICSPSEGDAVGTGVAHTGALGYRRAPARRDLNANYGFAAPVRATSPHSTLKPAGFSSRLRQVSRDGAVADDPGPLETMRYAGDSLRTGRSGPRESNADGLSLPTVTKLRPSYEGPPYRDSYATRSAAIRTRSAPQNTTVRDVYTRSHAPPSVSVSGITDTTSTGRLRTQHLTPGYHRATQQQQHHRPSPNDSKSSSGVSSGVYSHGARGPTRLSVNSNLTSAGQDSTADESHEFAPLRGVQGRRQSPSIAEDEDVGASGNSGRRDVEQSRRLSRNTDYWQRHPRLPPVRPRTYHDHVFTAAGYGDSEARCAVLKEEFRQYRSQADSLSPLS</sequence>
<dbReference type="PANTHER" id="PTHR44170">
    <property type="entry name" value="PROTEIN SIDEKICK"/>
    <property type="match status" value="1"/>
</dbReference>
<feature type="compositionally biased region" description="Low complexity" evidence="3">
    <location>
        <begin position="1175"/>
        <end position="1186"/>
    </location>
</feature>
<dbReference type="SUPFAM" id="SSF49265">
    <property type="entry name" value="Fibronectin type III"/>
    <property type="match status" value="2"/>
</dbReference>
<dbReference type="Pfam" id="PF00041">
    <property type="entry name" value="fn3"/>
    <property type="match status" value="2"/>
</dbReference>
<feature type="region of interest" description="Disordered" evidence="3">
    <location>
        <begin position="768"/>
        <end position="804"/>
    </location>
</feature>
<keyword evidence="6" id="KW-1185">Reference proteome</keyword>
<dbReference type="PROSITE" id="PS50853">
    <property type="entry name" value="FN3"/>
    <property type="match status" value="2"/>
</dbReference>
<dbReference type="InterPro" id="IPR036116">
    <property type="entry name" value="FN3_sf"/>
</dbReference>
<feature type="compositionally biased region" description="Polar residues" evidence="3">
    <location>
        <begin position="768"/>
        <end position="785"/>
    </location>
</feature>
<dbReference type="Pfam" id="PF07686">
    <property type="entry name" value="V-set"/>
    <property type="match status" value="1"/>
</dbReference>
<feature type="compositionally biased region" description="Polar residues" evidence="3">
    <location>
        <begin position="1205"/>
        <end position="1224"/>
    </location>
</feature>
<dbReference type="SMART" id="SM00409">
    <property type="entry name" value="IG"/>
    <property type="match status" value="4"/>
</dbReference>
<feature type="domain" description="Ig-like" evidence="4">
    <location>
        <begin position="294"/>
        <end position="384"/>
    </location>
</feature>
<dbReference type="SMART" id="SM00408">
    <property type="entry name" value="IGc2"/>
    <property type="match status" value="4"/>
</dbReference>
<dbReference type="GeneID" id="106805161"/>
<dbReference type="SUPFAM" id="SSF48726">
    <property type="entry name" value="Immunoglobulin"/>
    <property type="match status" value="4"/>
</dbReference>
<dbReference type="InterPro" id="IPR007110">
    <property type="entry name" value="Ig-like_dom"/>
</dbReference>
<evidence type="ECO:0000256" key="1">
    <source>
        <dbReference type="ARBA" id="ARBA00022737"/>
    </source>
</evidence>
<gene>
    <name evidence="7" type="primary">LOC106805161</name>
</gene>
<feature type="domain" description="Ig-like" evidence="4">
    <location>
        <begin position="389"/>
        <end position="469"/>
    </location>
</feature>
<dbReference type="CDD" id="cd00063">
    <property type="entry name" value="FN3"/>
    <property type="match status" value="2"/>
</dbReference>
<evidence type="ECO:0000313" key="6">
    <source>
        <dbReference type="Proteomes" id="UP000695022"/>
    </source>
</evidence>
<dbReference type="Gene3D" id="2.60.40.10">
    <property type="entry name" value="Immunoglobulins"/>
    <property type="match status" value="6"/>
</dbReference>
<dbReference type="Pfam" id="PF13927">
    <property type="entry name" value="Ig_3"/>
    <property type="match status" value="3"/>
</dbReference>
<dbReference type="InterPro" id="IPR003961">
    <property type="entry name" value="FN3_dom"/>
</dbReference>
<keyword evidence="1" id="KW-0677">Repeat</keyword>
<evidence type="ECO:0000256" key="2">
    <source>
        <dbReference type="ARBA" id="ARBA00023157"/>
    </source>
</evidence>
<name>A0ABM1DQC2_PRICU</name>
<proteinExistence type="predicted"/>
<feature type="domain" description="Ig-like" evidence="4">
    <location>
        <begin position="26"/>
        <end position="117"/>
    </location>
</feature>
<dbReference type="PROSITE" id="PS50835">
    <property type="entry name" value="IG_LIKE"/>
    <property type="match status" value="4"/>
</dbReference>
<dbReference type="InterPro" id="IPR003598">
    <property type="entry name" value="Ig_sub2"/>
</dbReference>
<feature type="compositionally biased region" description="Basic residues" evidence="3">
    <location>
        <begin position="787"/>
        <end position="801"/>
    </location>
</feature>
<dbReference type="InterPro" id="IPR013783">
    <property type="entry name" value="Ig-like_fold"/>
</dbReference>
<reference evidence="7" key="1">
    <citation type="submission" date="2025-08" db="UniProtKB">
        <authorList>
            <consortium name="RefSeq"/>
        </authorList>
    </citation>
    <scope>IDENTIFICATION</scope>
</reference>
<dbReference type="Proteomes" id="UP000695022">
    <property type="component" value="Unplaced"/>
</dbReference>
<feature type="domain" description="Fibronectin type-III" evidence="5">
    <location>
        <begin position="616"/>
        <end position="717"/>
    </location>
</feature>
<keyword evidence="2" id="KW-1015">Disulfide bond</keyword>
<accession>A0ABM1DQC2</accession>
<feature type="domain" description="Ig-like" evidence="4">
    <location>
        <begin position="198"/>
        <end position="289"/>
    </location>
</feature>
<dbReference type="SMART" id="SM00060">
    <property type="entry name" value="FN3"/>
    <property type="match status" value="2"/>
</dbReference>
<evidence type="ECO:0000313" key="7">
    <source>
        <dbReference type="RefSeq" id="XP_014662143.1"/>
    </source>
</evidence>
<dbReference type="RefSeq" id="XP_014662143.1">
    <property type="nucleotide sequence ID" value="XM_014806657.1"/>
</dbReference>
<dbReference type="InterPro" id="IPR036179">
    <property type="entry name" value="Ig-like_dom_sf"/>
</dbReference>
<evidence type="ECO:0000256" key="3">
    <source>
        <dbReference type="SAM" id="MobiDB-lite"/>
    </source>
</evidence>
<feature type="domain" description="Fibronectin type-III" evidence="5">
    <location>
        <begin position="479"/>
        <end position="575"/>
    </location>
</feature>